<keyword evidence="4" id="KW-1185">Reference proteome</keyword>
<keyword evidence="2" id="KW-1133">Transmembrane helix</keyword>
<evidence type="ECO:0000256" key="1">
    <source>
        <dbReference type="SAM" id="MobiDB-lite"/>
    </source>
</evidence>
<organism evidence="3 4">
    <name type="scientific">Ornatilinea apprima</name>
    <dbReference type="NCBI Taxonomy" id="1134406"/>
    <lineage>
        <taxon>Bacteria</taxon>
        <taxon>Bacillati</taxon>
        <taxon>Chloroflexota</taxon>
        <taxon>Anaerolineae</taxon>
        <taxon>Anaerolineales</taxon>
        <taxon>Anaerolineaceae</taxon>
        <taxon>Ornatilinea</taxon>
    </lineage>
</organism>
<evidence type="ECO:0000313" key="4">
    <source>
        <dbReference type="Proteomes" id="UP000050417"/>
    </source>
</evidence>
<dbReference type="AlphaFoldDB" id="A0A0N8GN25"/>
<accession>A0A0N8GN25</accession>
<evidence type="ECO:0000313" key="3">
    <source>
        <dbReference type="EMBL" id="KPL76914.1"/>
    </source>
</evidence>
<comment type="caution">
    <text evidence="3">The sequence shown here is derived from an EMBL/GenBank/DDBJ whole genome shotgun (WGS) entry which is preliminary data.</text>
</comment>
<reference evidence="3 4" key="1">
    <citation type="submission" date="2015-07" db="EMBL/GenBank/DDBJ databases">
        <title>Genome sequence of Ornatilinea apprima DSM 23815.</title>
        <authorList>
            <person name="Hemp J."/>
            <person name="Ward L.M."/>
            <person name="Pace L.A."/>
            <person name="Fischer W.W."/>
        </authorList>
    </citation>
    <scope>NUCLEOTIDE SEQUENCE [LARGE SCALE GENOMIC DNA]</scope>
    <source>
        <strain evidence="3 4">P3M-1</strain>
    </source>
</reference>
<keyword evidence="2" id="KW-0472">Membrane</keyword>
<gene>
    <name evidence="3" type="ORF">ADN00_09965</name>
</gene>
<evidence type="ECO:0000256" key="2">
    <source>
        <dbReference type="SAM" id="Phobius"/>
    </source>
</evidence>
<proteinExistence type="predicted"/>
<feature type="transmembrane region" description="Helical" evidence="2">
    <location>
        <begin position="304"/>
        <end position="330"/>
    </location>
</feature>
<sequence>MITMPWADILTDIFLTVALLLVVGGCGVLVSVLLRRVLQVKADREHALKLTNQGNCRSHYRLSIVQPHPELAFTFLSNHIPLAPIVEPVALPNAEEVERSSAQIDPTPAPQAAGKPALPQPPAIKPDGALKAGQNVAAKSGVAAGLLGTLGSLLPGKAGAGLKAQAGAARQVQAGASKAVQAPQAMQRKASALGQAGGRLGVQVPAPAGTSAAQASPAYAVKTSAPTAPAAGNKPLVVQTPALEPGESLLLTLRIGKTQKRYPSGSFHYTLESLPVPEDASLVSPDAVSRQGMVYFRPVGAWRYWLPGIASGLMLLGALLGILYGLVFIWG</sequence>
<dbReference type="STRING" id="1134406.ADN00_09965"/>
<keyword evidence="2" id="KW-0812">Transmembrane</keyword>
<dbReference type="Proteomes" id="UP000050417">
    <property type="component" value="Unassembled WGS sequence"/>
</dbReference>
<dbReference type="EMBL" id="LGCL01000024">
    <property type="protein sequence ID" value="KPL76914.1"/>
    <property type="molecule type" value="Genomic_DNA"/>
</dbReference>
<feature type="region of interest" description="Disordered" evidence="1">
    <location>
        <begin position="96"/>
        <end position="128"/>
    </location>
</feature>
<name>A0A0N8GN25_9CHLR</name>
<protein>
    <submittedName>
        <fullName evidence="3">Uncharacterized protein</fullName>
    </submittedName>
</protein>
<feature type="transmembrane region" description="Helical" evidence="2">
    <location>
        <begin position="13"/>
        <end position="34"/>
    </location>
</feature>